<dbReference type="SUPFAM" id="SSF55874">
    <property type="entry name" value="ATPase domain of HSP90 chaperone/DNA topoisomerase II/histidine kinase"/>
    <property type="match status" value="1"/>
</dbReference>
<keyword evidence="4" id="KW-1185">Reference proteome</keyword>
<dbReference type="PANTHER" id="PTHR35526">
    <property type="entry name" value="ANTI-SIGMA-F FACTOR RSBW-RELATED"/>
    <property type="match status" value="1"/>
</dbReference>
<dbReference type="InterPro" id="IPR036890">
    <property type="entry name" value="HATPase_C_sf"/>
</dbReference>
<dbReference type="Proteomes" id="UP001154265">
    <property type="component" value="Unassembled WGS sequence"/>
</dbReference>
<evidence type="ECO:0000256" key="1">
    <source>
        <dbReference type="ARBA" id="ARBA00022527"/>
    </source>
</evidence>
<accession>A0ABT6EV46</accession>
<name>A0ABT6EV46_9SYNE</name>
<proteinExistence type="predicted"/>
<dbReference type="EMBL" id="JAKKUT010000001">
    <property type="protein sequence ID" value="MDG2989678.1"/>
    <property type="molecule type" value="Genomic_DNA"/>
</dbReference>
<protein>
    <submittedName>
        <fullName evidence="3">ATP-binding protein</fullName>
    </submittedName>
</protein>
<dbReference type="PANTHER" id="PTHR35526:SF3">
    <property type="entry name" value="ANTI-SIGMA-F FACTOR RSBW"/>
    <property type="match status" value="1"/>
</dbReference>
<sequence>MGSHHSLELISDLAQVDQLLEWFNSLCPATVPSSDWLGLQLALVEAFTNAVRHAHRDRPQETPIHIELWVSDQEVELHLWDWGQPFDLESRIRALPHKIAPDSEGGRGLKLLANIADELHYERMTDGRNRLTLRKNL</sequence>
<evidence type="ECO:0000259" key="2">
    <source>
        <dbReference type="Pfam" id="PF13581"/>
    </source>
</evidence>
<keyword evidence="3" id="KW-0547">Nucleotide-binding</keyword>
<dbReference type="RefSeq" id="WP_277865594.1">
    <property type="nucleotide sequence ID" value="NZ_JAKKUT010000001.1"/>
</dbReference>
<evidence type="ECO:0000313" key="4">
    <source>
        <dbReference type="Proteomes" id="UP001154265"/>
    </source>
</evidence>
<dbReference type="CDD" id="cd16936">
    <property type="entry name" value="HATPase_RsbW-like"/>
    <property type="match status" value="1"/>
</dbReference>
<reference evidence="3" key="2">
    <citation type="submission" date="2022-01" db="EMBL/GenBank/DDBJ databases">
        <authorList>
            <person name="Zivanovic Y."/>
            <person name="Moreira D."/>
            <person name="Lopez-Garcia P."/>
        </authorList>
    </citation>
    <scope>NUCLEOTIDE SEQUENCE</scope>
    <source>
        <strain evidence="3">G9</strain>
    </source>
</reference>
<dbReference type="InterPro" id="IPR003594">
    <property type="entry name" value="HATPase_dom"/>
</dbReference>
<keyword evidence="3" id="KW-0067">ATP-binding</keyword>
<dbReference type="Pfam" id="PF13581">
    <property type="entry name" value="HATPase_c_2"/>
    <property type="match status" value="1"/>
</dbReference>
<keyword evidence="1" id="KW-0808">Transferase</keyword>
<keyword evidence="1" id="KW-0723">Serine/threonine-protein kinase</keyword>
<organism evidence="3 4">
    <name type="scientific">Candidatus Synechococcus calcipolaris G9</name>
    <dbReference type="NCBI Taxonomy" id="1497997"/>
    <lineage>
        <taxon>Bacteria</taxon>
        <taxon>Bacillati</taxon>
        <taxon>Cyanobacteriota</taxon>
        <taxon>Cyanophyceae</taxon>
        <taxon>Synechococcales</taxon>
        <taxon>Synechococcaceae</taxon>
        <taxon>Synechococcus</taxon>
    </lineage>
</organism>
<feature type="domain" description="Histidine kinase/HSP90-like ATPase" evidence="2">
    <location>
        <begin position="11"/>
        <end position="135"/>
    </location>
</feature>
<comment type="caution">
    <text evidence="3">The sequence shown here is derived from an EMBL/GenBank/DDBJ whole genome shotgun (WGS) entry which is preliminary data.</text>
</comment>
<evidence type="ECO:0000313" key="3">
    <source>
        <dbReference type="EMBL" id="MDG2989678.1"/>
    </source>
</evidence>
<reference evidence="3" key="1">
    <citation type="journal article" date="2022" name="Genome Biol. Evol.">
        <title>A New Gene Family Diagnostic for Intracellular Biomineralization of Amorphous Ca Carbonates by Cyanobacteria.</title>
        <authorList>
            <person name="Benzerara K."/>
            <person name="Duprat E."/>
            <person name="Bitard-Feildel T."/>
            <person name="Caumes G."/>
            <person name="Cassier-Chauvat C."/>
            <person name="Chauvat F."/>
            <person name="Dezi M."/>
            <person name="Diop S.I."/>
            <person name="Gaschignard G."/>
            <person name="Gorgen S."/>
            <person name="Gugger M."/>
            <person name="Lopez-Garcia P."/>
            <person name="Millet M."/>
            <person name="Skouri-Panet F."/>
            <person name="Moreira D."/>
            <person name="Callebaut I."/>
        </authorList>
    </citation>
    <scope>NUCLEOTIDE SEQUENCE</scope>
    <source>
        <strain evidence="3">G9</strain>
    </source>
</reference>
<dbReference type="InterPro" id="IPR050267">
    <property type="entry name" value="Anti-sigma-factor_SerPK"/>
</dbReference>
<gene>
    <name evidence="3" type="ORF">L3556_01830</name>
</gene>
<dbReference type="GO" id="GO:0005524">
    <property type="term" value="F:ATP binding"/>
    <property type="evidence" value="ECO:0007669"/>
    <property type="project" value="UniProtKB-KW"/>
</dbReference>
<dbReference type="Gene3D" id="3.30.565.10">
    <property type="entry name" value="Histidine kinase-like ATPase, C-terminal domain"/>
    <property type="match status" value="1"/>
</dbReference>
<keyword evidence="1" id="KW-0418">Kinase</keyword>